<dbReference type="Gene3D" id="1.10.1450.10">
    <property type="entry name" value="Tetraspanin"/>
    <property type="match status" value="1"/>
</dbReference>
<name>A0A0P7TXD1_SCLFO</name>
<feature type="transmembrane region" description="Helical" evidence="7">
    <location>
        <begin position="76"/>
        <end position="97"/>
    </location>
</feature>
<dbReference type="EMBL" id="JARO02005917">
    <property type="protein sequence ID" value="KPP66036.1"/>
    <property type="molecule type" value="Genomic_DNA"/>
</dbReference>
<reference evidence="8 9" key="1">
    <citation type="submission" date="2015-08" db="EMBL/GenBank/DDBJ databases">
        <title>The genome of the Asian arowana (Scleropages formosus).</title>
        <authorList>
            <person name="Tan M.H."/>
            <person name="Gan H.M."/>
            <person name="Croft L.J."/>
            <person name="Austin C.M."/>
        </authorList>
    </citation>
    <scope>NUCLEOTIDE SEQUENCE [LARGE SCALE GENOMIC DNA]</scope>
    <source>
        <strain evidence="8">Aro1</strain>
    </source>
</reference>
<comment type="subcellular location">
    <subcellularLocation>
        <location evidence="1">Membrane</location>
        <topology evidence="1">Multi-pass membrane protein</topology>
    </subcellularLocation>
</comment>
<evidence type="ECO:0000256" key="3">
    <source>
        <dbReference type="ARBA" id="ARBA00022692"/>
    </source>
</evidence>
<dbReference type="GO" id="GO:0007601">
    <property type="term" value="P:visual perception"/>
    <property type="evidence" value="ECO:0007669"/>
    <property type="project" value="InterPro"/>
</dbReference>
<evidence type="ECO:0000256" key="2">
    <source>
        <dbReference type="ARBA" id="ARBA00010674"/>
    </source>
</evidence>
<keyword evidence="5 7" id="KW-0472">Membrane</keyword>
<evidence type="ECO:0000256" key="7">
    <source>
        <dbReference type="SAM" id="Phobius"/>
    </source>
</evidence>
<dbReference type="InterPro" id="IPR018499">
    <property type="entry name" value="Tetraspanin/Peripherin"/>
</dbReference>
<dbReference type="GO" id="GO:0005886">
    <property type="term" value="C:plasma membrane"/>
    <property type="evidence" value="ECO:0007669"/>
    <property type="project" value="TreeGrafter"/>
</dbReference>
<evidence type="ECO:0000256" key="6">
    <source>
        <dbReference type="SAM" id="MobiDB-lite"/>
    </source>
</evidence>
<feature type="transmembrane region" description="Helical" evidence="7">
    <location>
        <begin position="314"/>
        <end position="332"/>
    </location>
</feature>
<accession>A0A0P7TXD1</accession>
<dbReference type="Pfam" id="PF00335">
    <property type="entry name" value="Tetraspanin"/>
    <property type="match status" value="1"/>
</dbReference>
<dbReference type="InterPro" id="IPR008952">
    <property type="entry name" value="Tetraspanin_EC2_sf"/>
</dbReference>
<dbReference type="PROSITE" id="PS00930">
    <property type="entry name" value="RDS_ROM1"/>
    <property type="match status" value="1"/>
</dbReference>
<dbReference type="PANTHER" id="PTHR19282:SF184">
    <property type="entry name" value="PERIPHERIN 2 LIKE-RELATED"/>
    <property type="match status" value="1"/>
</dbReference>
<keyword evidence="4 7" id="KW-1133">Transmembrane helix</keyword>
<evidence type="ECO:0000313" key="8">
    <source>
        <dbReference type="EMBL" id="KPP66036.1"/>
    </source>
</evidence>
<feature type="region of interest" description="Disordered" evidence="6">
    <location>
        <begin position="394"/>
        <end position="417"/>
    </location>
</feature>
<evidence type="ECO:0000256" key="5">
    <source>
        <dbReference type="ARBA" id="ARBA00023136"/>
    </source>
</evidence>
<dbReference type="SUPFAM" id="SSF48652">
    <property type="entry name" value="Tetraspanin"/>
    <property type="match status" value="1"/>
</dbReference>
<dbReference type="PRINTS" id="PR00218">
    <property type="entry name" value="PERIPHERNRDS"/>
</dbReference>
<dbReference type="STRING" id="113540.ENSSFOP00015006052"/>
<evidence type="ECO:0000313" key="9">
    <source>
        <dbReference type="Proteomes" id="UP000034805"/>
    </source>
</evidence>
<dbReference type="AlphaFoldDB" id="A0A0P7TXD1"/>
<comment type="similarity">
    <text evidence="2">Belongs to the PRPH2/ROM1 family.</text>
</comment>
<dbReference type="PANTHER" id="PTHR19282">
    <property type="entry name" value="TETRASPANIN"/>
    <property type="match status" value="1"/>
</dbReference>
<sequence length="417" mass="47890">LPHKNKAALRQSENPSAKLLKCTSRKEFFFPTSDAPLADYSCTAFVIRSPPAADRNEMAVLKVTFTKTKRDKLAQVLWILNWVSVVTGMILLSLGLFLKVEIQQRRELMSDREVHSVPNMLIAVGLIACGINFLGGKICYDCVDTAKFLRWKLLMLPYIICTFFFTFLLLVGALMCYCMRNELEESLFVGLRDAMRYYKDTDTPGRCFLKRTVDMLQIQFQCCGNDGFQDWFYVQWIGNRYLDMSSAEVTDRLRSNVEGKYLMDSVPFSCCNPSSPRPCIQQQVTNNPAHFNYDYQEEELNLWMRGCRQALLEYYTHIMQSIGLTVLIIWLFELSVLTGVRYLQTAMENVLRQGDPDSESDGWLLENSFAETARYNFNIIKNLGKCYQVDDDPNIDVPSTAQHESDKVPPKQIPVPS</sequence>
<dbReference type="InterPro" id="IPR018498">
    <property type="entry name" value="Peripherin/rom-1_CS"/>
</dbReference>
<organism evidence="8 9">
    <name type="scientific">Scleropages formosus</name>
    <name type="common">Asian bonytongue</name>
    <name type="synonym">Osteoglossum formosum</name>
    <dbReference type="NCBI Taxonomy" id="113540"/>
    <lineage>
        <taxon>Eukaryota</taxon>
        <taxon>Metazoa</taxon>
        <taxon>Chordata</taxon>
        <taxon>Craniata</taxon>
        <taxon>Vertebrata</taxon>
        <taxon>Euteleostomi</taxon>
        <taxon>Actinopterygii</taxon>
        <taxon>Neopterygii</taxon>
        <taxon>Teleostei</taxon>
        <taxon>Osteoglossocephala</taxon>
        <taxon>Osteoglossomorpha</taxon>
        <taxon>Osteoglossiformes</taxon>
        <taxon>Osteoglossidae</taxon>
        <taxon>Scleropages</taxon>
    </lineage>
</organism>
<gene>
    <name evidence="8" type="ORF">Z043_115503</name>
</gene>
<feature type="transmembrane region" description="Helical" evidence="7">
    <location>
        <begin position="155"/>
        <end position="178"/>
    </location>
</feature>
<comment type="caution">
    <text evidence="8">The sequence shown here is derived from an EMBL/GenBank/DDBJ whole genome shotgun (WGS) entry which is preliminary data.</text>
</comment>
<dbReference type="InterPro" id="IPR000830">
    <property type="entry name" value="Peripherin/rom-1"/>
</dbReference>
<keyword evidence="8" id="KW-0675">Receptor</keyword>
<dbReference type="Proteomes" id="UP000034805">
    <property type="component" value="Unassembled WGS sequence"/>
</dbReference>
<evidence type="ECO:0000256" key="1">
    <source>
        <dbReference type="ARBA" id="ARBA00004141"/>
    </source>
</evidence>
<protein>
    <submittedName>
        <fullName evidence="8">Photoreceptor outer segment membrane glycoprotein 2-like</fullName>
    </submittedName>
</protein>
<dbReference type="InterPro" id="IPR042026">
    <property type="entry name" value="Peripherin_LEL"/>
</dbReference>
<dbReference type="FunFam" id="1.10.1450.10:FF:000002">
    <property type="entry name" value="Retinal outer segment membrane protein 1"/>
    <property type="match status" value="1"/>
</dbReference>
<keyword evidence="3 7" id="KW-0812">Transmembrane</keyword>
<proteinExistence type="inferred from homology"/>
<feature type="non-terminal residue" evidence="8">
    <location>
        <position position="1"/>
    </location>
</feature>
<feature type="transmembrane region" description="Helical" evidence="7">
    <location>
        <begin position="117"/>
        <end position="135"/>
    </location>
</feature>
<evidence type="ECO:0000256" key="4">
    <source>
        <dbReference type="ARBA" id="ARBA00022989"/>
    </source>
</evidence>
<dbReference type="CDD" id="cd03162">
    <property type="entry name" value="peripherin_like_LEL"/>
    <property type="match status" value="1"/>
</dbReference>